<dbReference type="AlphaFoldDB" id="A0A8J5V4N9"/>
<sequence>MQAVAVSFGQAGFVARPLRRTWSPRPYHLAWVEGGVAAGRGCASLPRLWSSCCAASLSVGSGGYGGGKDGEILATAVDAVVVCAIATCKTVLFWIPCIDRLSDDTLLTLEATRTL</sequence>
<proteinExistence type="predicted"/>
<dbReference type="EMBL" id="JAAALK010000290">
    <property type="protein sequence ID" value="KAG8047266.1"/>
    <property type="molecule type" value="Genomic_DNA"/>
</dbReference>
<name>A0A8J5V4N9_ZIZPA</name>
<protein>
    <submittedName>
        <fullName evidence="1">Uncharacterized protein</fullName>
    </submittedName>
</protein>
<evidence type="ECO:0000313" key="2">
    <source>
        <dbReference type="Proteomes" id="UP000729402"/>
    </source>
</evidence>
<dbReference type="Proteomes" id="UP000729402">
    <property type="component" value="Unassembled WGS sequence"/>
</dbReference>
<evidence type="ECO:0000313" key="1">
    <source>
        <dbReference type="EMBL" id="KAG8047266.1"/>
    </source>
</evidence>
<reference evidence="1" key="2">
    <citation type="submission" date="2021-02" db="EMBL/GenBank/DDBJ databases">
        <authorList>
            <person name="Kimball J.A."/>
            <person name="Haas M.W."/>
            <person name="Macchietto M."/>
            <person name="Kono T."/>
            <person name="Duquette J."/>
            <person name="Shao M."/>
        </authorList>
    </citation>
    <scope>NUCLEOTIDE SEQUENCE</scope>
    <source>
        <tissue evidence="1">Fresh leaf tissue</tissue>
    </source>
</reference>
<gene>
    <name evidence="1" type="ORF">GUJ93_ZPchr0008g12700</name>
</gene>
<reference evidence="1" key="1">
    <citation type="journal article" date="2021" name="bioRxiv">
        <title>Whole Genome Assembly and Annotation of Northern Wild Rice, Zizania palustris L., Supports a Whole Genome Duplication in the Zizania Genus.</title>
        <authorList>
            <person name="Haas M."/>
            <person name="Kono T."/>
            <person name="Macchietto M."/>
            <person name="Millas R."/>
            <person name="McGilp L."/>
            <person name="Shao M."/>
            <person name="Duquette J."/>
            <person name="Hirsch C.N."/>
            <person name="Kimball J."/>
        </authorList>
    </citation>
    <scope>NUCLEOTIDE SEQUENCE</scope>
    <source>
        <tissue evidence="1">Fresh leaf tissue</tissue>
    </source>
</reference>
<accession>A0A8J5V4N9</accession>
<organism evidence="1 2">
    <name type="scientific">Zizania palustris</name>
    <name type="common">Northern wild rice</name>
    <dbReference type="NCBI Taxonomy" id="103762"/>
    <lineage>
        <taxon>Eukaryota</taxon>
        <taxon>Viridiplantae</taxon>
        <taxon>Streptophyta</taxon>
        <taxon>Embryophyta</taxon>
        <taxon>Tracheophyta</taxon>
        <taxon>Spermatophyta</taxon>
        <taxon>Magnoliopsida</taxon>
        <taxon>Liliopsida</taxon>
        <taxon>Poales</taxon>
        <taxon>Poaceae</taxon>
        <taxon>BOP clade</taxon>
        <taxon>Oryzoideae</taxon>
        <taxon>Oryzeae</taxon>
        <taxon>Zizaniinae</taxon>
        <taxon>Zizania</taxon>
    </lineage>
</organism>
<comment type="caution">
    <text evidence="1">The sequence shown here is derived from an EMBL/GenBank/DDBJ whole genome shotgun (WGS) entry which is preliminary data.</text>
</comment>
<keyword evidence="2" id="KW-1185">Reference proteome</keyword>